<reference evidence="2" key="1">
    <citation type="submission" date="2020-05" db="EMBL/GenBank/DDBJ databases">
        <title>WGS assembly of Panicum virgatum.</title>
        <authorList>
            <person name="Lovell J.T."/>
            <person name="Jenkins J."/>
            <person name="Shu S."/>
            <person name="Juenger T.E."/>
            <person name="Schmutz J."/>
        </authorList>
    </citation>
    <scope>NUCLEOTIDE SEQUENCE</scope>
    <source>
        <strain evidence="2">AP13</strain>
    </source>
</reference>
<feature type="region of interest" description="Disordered" evidence="1">
    <location>
        <begin position="78"/>
        <end position="119"/>
    </location>
</feature>
<feature type="compositionally biased region" description="Gly residues" evidence="1">
    <location>
        <begin position="1"/>
        <end position="14"/>
    </location>
</feature>
<name>A0A8T0PAW3_PANVG</name>
<feature type="compositionally biased region" description="Basic residues" evidence="1">
    <location>
        <begin position="173"/>
        <end position="183"/>
    </location>
</feature>
<feature type="region of interest" description="Disordered" evidence="1">
    <location>
        <begin position="156"/>
        <end position="256"/>
    </location>
</feature>
<sequence length="256" mass="26527">MLGPPEEGGGGGGPRSARRRGGRARSARKGEREMESEGGSDPGGEEDGRVDRIGCLPSDVSAISMSPLLILSPIKKKPLAVPSPTREPVASGSPSARCRRPSGLSPARRSSLPAVSAAAPPPIRPWTLRAYAVRIVCPPSRPPLRDSVRVYVVPAGRPPRQPPFSPAVPPALHSRRRLSRTKVHLLELPSDPPQSLPDKISGDVSVPTRGPPAASYLGRSDRGSDSVALDSVASASAGPPPQSGETTAPCSSSPSV</sequence>
<accession>A0A8T0PAW3</accession>
<evidence type="ECO:0000256" key="1">
    <source>
        <dbReference type="SAM" id="MobiDB-lite"/>
    </source>
</evidence>
<feature type="compositionally biased region" description="Pro residues" evidence="1">
    <location>
        <begin position="156"/>
        <end position="169"/>
    </location>
</feature>
<dbReference type="EMBL" id="CM029052">
    <property type="protein sequence ID" value="KAG2555754.1"/>
    <property type="molecule type" value="Genomic_DNA"/>
</dbReference>
<dbReference type="AlphaFoldDB" id="A0A8T0PAW3"/>
<keyword evidence="3" id="KW-1185">Reference proteome</keyword>
<feature type="compositionally biased region" description="Low complexity" evidence="1">
    <location>
        <begin position="105"/>
        <end position="118"/>
    </location>
</feature>
<organism evidence="2 3">
    <name type="scientific">Panicum virgatum</name>
    <name type="common">Blackwell switchgrass</name>
    <dbReference type="NCBI Taxonomy" id="38727"/>
    <lineage>
        <taxon>Eukaryota</taxon>
        <taxon>Viridiplantae</taxon>
        <taxon>Streptophyta</taxon>
        <taxon>Embryophyta</taxon>
        <taxon>Tracheophyta</taxon>
        <taxon>Spermatophyta</taxon>
        <taxon>Magnoliopsida</taxon>
        <taxon>Liliopsida</taxon>
        <taxon>Poales</taxon>
        <taxon>Poaceae</taxon>
        <taxon>PACMAD clade</taxon>
        <taxon>Panicoideae</taxon>
        <taxon>Panicodae</taxon>
        <taxon>Paniceae</taxon>
        <taxon>Panicinae</taxon>
        <taxon>Panicum</taxon>
        <taxon>Panicum sect. Hiantes</taxon>
    </lineage>
</organism>
<feature type="compositionally biased region" description="Polar residues" evidence="1">
    <location>
        <begin position="243"/>
        <end position="256"/>
    </location>
</feature>
<gene>
    <name evidence="2" type="ORF">PVAP13_8NG031202</name>
</gene>
<feature type="compositionally biased region" description="Low complexity" evidence="1">
    <location>
        <begin position="225"/>
        <end position="237"/>
    </location>
</feature>
<proteinExistence type="predicted"/>
<dbReference type="Proteomes" id="UP000823388">
    <property type="component" value="Chromosome 8N"/>
</dbReference>
<feature type="region of interest" description="Disordered" evidence="1">
    <location>
        <begin position="1"/>
        <end position="53"/>
    </location>
</feature>
<evidence type="ECO:0000313" key="2">
    <source>
        <dbReference type="EMBL" id="KAG2555754.1"/>
    </source>
</evidence>
<comment type="caution">
    <text evidence="2">The sequence shown here is derived from an EMBL/GenBank/DDBJ whole genome shotgun (WGS) entry which is preliminary data.</text>
</comment>
<protein>
    <submittedName>
        <fullName evidence="2">Uncharacterized protein</fullName>
    </submittedName>
</protein>
<feature type="compositionally biased region" description="Basic residues" evidence="1">
    <location>
        <begin position="16"/>
        <end position="27"/>
    </location>
</feature>
<evidence type="ECO:0000313" key="3">
    <source>
        <dbReference type="Proteomes" id="UP000823388"/>
    </source>
</evidence>